<dbReference type="AlphaFoldDB" id="A0A916DUS5"/>
<dbReference type="Proteomes" id="UP001060919">
    <property type="component" value="Chromosome"/>
</dbReference>
<name>A0A916DUS5_9BACT</name>
<organism evidence="1 2">
    <name type="scientific">Aureispira anguillae</name>
    <dbReference type="NCBI Taxonomy" id="2864201"/>
    <lineage>
        <taxon>Bacteria</taxon>
        <taxon>Pseudomonadati</taxon>
        <taxon>Bacteroidota</taxon>
        <taxon>Saprospiria</taxon>
        <taxon>Saprospirales</taxon>
        <taxon>Saprospiraceae</taxon>
        <taxon>Aureispira</taxon>
    </lineage>
</organism>
<keyword evidence="2" id="KW-1185">Reference proteome</keyword>
<dbReference type="KEGG" id="aup:AsAng_0032140"/>
<dbReference type="EMBL" id="AP026867">
    <property type="protein sequence ID" value="BDS12491.1"/>
    <property type="molecule type" value="Genomic_DNA"/>
</dbReference>
<evidence type="ECO:0000313" key="2">
    <source>
        <dbReference type="Proteomes" id="UP001060919"/>
    </source>
</evidence>
<sequence length="50" mass="5882">MASQSKKLQKLEVELKSMKAILIKYKDYFKVDGFVDTEEQKQLIQDVMSK</sequence>
<reference evidence="1" key="1">
    <citation type="submission" date="2022-09" db="EMBL/GenBank/DDBJ databases">
        <title>Aureispira anguillicida sp. nov., isolated from Leptocephalus of Japanese eel Anguilla japonica.</title>
        <authorList>
            <person name="Yuasa K."/>
            <person name="Mekata T."/>
            <person name="Ikunari K."/>
        </authorList>
    </citation>
    <scope>NUCLEOTIDE SEQUENCE</scope>
    <source>
        <strain evidence="1">EL160426</strain>
    </source>
</reference>
<proteinExistence type="predicted"/>
<accession>A0A916DUS5</accession>
<gene>
    <name evidence="1" type="ORF">AsAng_0032140</name>
</gene>
<dbReference type="RefSeq" id="WP_264793557.1">
    <property type="nucleotide sequence ID" value="NZ_AP026867.1"/>
</dbReference>
<evidence type="ECO:0000313" key="1">
    <source>
        <dbReference type="EMBL" id="BDS12491.1"/>
    </source>
</evidence>
<protein>
    <submittedName>
        <fullName evidence="1">Uncharacterized protein</fullName>
    </submittedName>
</protein>